<accession>A0A3B6VNR3</accession>
<gene>
    <name evidence="1" type="ORF">BPP43_04440</name>
</gene>
<dbReference type="GeneID" id="56440688"/>
<dbReference type="KEGG" id="bpip:BPP43_04440"/>
<name>A0A3B6VNR3_BRAPL</name>
<evidence type="ECO:0000313" key="1">
    <source>
        <dbReference type="EMBL" id="AGA66162.1"/>
    </source>
</evidence>
<dbReference type="Proteomes" id="UP000010793">
    <property type="component" value="Chromosome"/>
</dbReference>
<dbReference type="AlphaFoldDB" id="A0A3B6VNR3"/>
<dbReference type="EMBL" id="CP002873">
    <property type="protein sequence ID" value="AGA66162.1"/>
    <property type="molecule type" value="Genomic_DNA"/>
</dbReference>
<reference evidence="1 2" key="1">
    <citation type="journal article" date="2013" name="Genome Announc.">
        <title>Complete Genome Sequence of the Porcine Strain Brachyspira pilosicoli P43/6/78(T.).</title>
        <authorList>
            <person name="Lin C."/>
            <person name="den Bakker H.C."/>
            <person name="Suzuki H."/>
            <person name="Lefebure T."/>
            <person name="Ponnala L."/>
            <person name="Sun Q."/>
            <person name="Stanhope M.J."/>
            <person name="Wiedmann M."/>
            <person name="Duhamel G.E."/>
        </authorList>
    </citation>
    <scope>NUCLEOTIDE SEQUENCE [LARGE SCALE GENOMIC DNA]</scope>
    <source>
        <strain evidence="1 2">P43/6/78</strain>
    </source>
</reference>
<evidence type="ECO:0000313" key="2">
    <source>
        <dbReference type="Proteomes" id="UP000010793"/>
    </source>
</evidence>
<organism evidence="1 2">
    <name type="scientific">Brachyspira pilosicoli P43/6/78</name>
    <dbReference type="NCBI Taxonomy" id="1042417"/>
    <lineage>
        <taxon>Bacteria</taxon>
        <taxon>Pseudomonadati</taxon>
        <taxon>Spirochaetota</taxon>
        <taxon>Spirochaetia</taxon>
        <taxon>Brachyspirales</taxon>
        <taxon>Brachyspiraceae</taxon>
        <taxon>Brachyspira</taxon>
    </lineage>
</organism>
<keyword evidence="2" id="KW-1185">Reference proteome</keyword>
<proteinExistence type="predicted"/>
<dbReference type="RefSeq" id="WP_013245063.1">
    <property type="nucleotide sequence ID" value="NC_019908.1"/>
</dbReference>
<sequence>MFDNNVHYIRKELESIYNVVVEHLGKELLSKEIKKLEYEPKLDRININDFIFIRLTFENKEDHKELFYEIYIEDENGNALENSMINVERPFSKLVDKIDYLIKLDY</sequence>
<protein>
    <submittedName>
        <fullName evidence="1">Uncharacterized protein</fullName>
    </submittedName>
</protein>